<dbReference type="EMBL" id="KY684083">
    <property type="protein sequence ID" value="ARF08432.1"/>
    <property type="molecule type" value="Genomic_DNA"/>
</dbReference>
<dbReference type="InterPro" id="IPR002110">
    <property type="entry name" value="Ankyrin_rpt"/>
</dbReference>
<evidence type="ECO:0008006" key="2">
    <source>
        <dbReference type="Google" id="ProtNLM"/>
    </source>
</evidence>
<dbReference type="InterPro" id="IPR036770">
    <property type="entry name" value="Ankyrin_rpt-contain_sf"/>
</dbReference>
<evidence type="ECO:0000313" key="1">
    <source>
        <dbReference type="EMBL" id="ARF08432.1"/>
    </source>
</evidence>
<sequence length="72" mass="8110">MVKYGYEINSMFNLAARYNHVDIANYLIDIGANIQGVPCVSLIIKKLVKIGGLNTLIKISDHIDDQDIKKNY</sequence>
<dbReference type="Pfam" id="PF13606">
    <property type="entry name" value="Ank_3"/>
    <property type="match status" value="1"/>
</dbReference>
<proteinExistence type="predicted"/>
<gene>
    <name evidence="1" type="ORF">Catovirus_1_482</name>
</gene>
<reference evidence="1" key="1">
    <citation type="journal article" date="2017" name="Science">
        <title>Giant viruses with an expanded complement of translation system components.</title>
        <authorList>
            <person name="Schulz F."/>
            <person name="Yutin N."/>
            <person name="Ivanova N.N."/>
            <person name="Ortega D.R."/>
            <person name="Lee T.K."/>
            <person name="Vierheilig J."/>
            <person name="Daims H."/>
            <person name="Horn M."/>
            <person name="Wagner M."/>
            <person name="Jensen G.J."/>
            <person name="Kyrpides N.C."/>
            <person name="Koonin E.V."/>
            <person name="Woyke T."/>
        </authorList>
    </citation>
    <scope>NUCLEOTIDE SEQUENCE</scope>
    <source>
        <strain evidence="1">CTV1</strain>
    </source>
</reference>
<organism evidence="1">
    <name type="scientific">Catovirus CTV1</name>
    <dbReference type="NCBI Taxonomy" id="1977631"/>
    <lineage>
        <taxon>Viruses</taxon>
        <taxon>Varidnaviria</taxon>
        <taxon>Bamfordvirae</taxon>
        <taxon>Nucleocytoviricota</taxon>
        <taxon>Megaviricetes</taxon>
        <taxon>Imitervirales</taxon>
        <taxon>Mimiviridae</taxon>
        <taxon>Klosneuvirinae</taxon>
        <taxon>Catovirus</taxon>
    </lineage>
</organism>
<accession>A0A1V0S9Q3</accession>
<protein>
    <recommendedName>
        <fullName evidence="2">Ankyrin repeat protein</fullName>
    </recommendedName>
</protein>
<dbReference type="SUPFAM" id="SSF48403">
    <property type="entry name" value="Ankyrin repeat"/>
    <property type="match status" value="1"/>
</dbReference>
<name>A0A1V0S9Q3_9VIRU</name>